<feature type="compositionally biased region" description="Low complexity" evidence="1">
    <location>
        <begin position="172"/>
        <end position="182"/>
    </location>
</feature>
<organism evidence="2 3">
    <name type="scientific">Deinandra increscens subsp. villosa</name>
    <dbReference type="NCBI Taxonomy" id="3103831"/>
    <lineage>
        <taxon>Eukaryota</taxon>
        <taxon>Viridiplantae</taxon>
        <taxon>Streptophyta</taxon>
        <taxon>Embryophyta</taxon>
        <taxon>Tracheophyta</taxon>
        <taxon>Spermatophyta</taxon>
        <taxon>Magnoliopsida</taxon>
        <taxon>eudicotyledons</taxon>
        <taxon>Gunneridae</taxon>
        <taxon>Pentapetalae</taxon>
        <taxon>asterids</taxon>
        <taxon>campanulids</taxon>
        <taxon>Asterales</taxon>
        <taxon>Asteraceae</taxon>
        <taxon>Asteroideae</taxon>
        <taxon>Heliantheae alliance</taxon>
        <taxon>Madieae</taxon>
        <taxon>Madiinae</taxon>
        <taxon>Deinandra</taxon>
    </lineage>
</organism>
<feature type="compositionally biased region" description="Polar residues" evidence="1">
    <location>
        <begin position="381"/>
        <end position="391"/>
    </location>
</feature>
<feature type="region of interest" description="Disordered" evidence="1">
    <location>
        <begin position="33"/>
        <end position="63"/>
    </location>
</feature>
<feature type="compositionally biased region" description="Low complexity" evidence="1">
    <location>
        <begin position="231"/>
        <end position="243"/>
    </location>
</feature>
<feature type="region of interest" description="Disordered" evidence="1">
    <location>
        <begin position="314"/>
        <end position="334"/>
    </location>
</feature>
<keyword evidence="3" id="KW-1185">Reference proteome</keyword>
<sequence length="398" mass="42867">MTSACITTPPHIAFSPEKFPPTYSSLTPALTLAGEMHDEDKSTLSTTNKLSDLPEEEESDPDLSDVTDFEFRLQEPVNMLPADQLFSDGKLFPLHFHQETASTSSVVTDSTDSTDSSGVRSTGTPEVSRIINGVAIVDSFLYSPKAPKCSSSKWKDLLGLKKLYSNAKPDNGRSTLSPSSSGNGNGNGTGNGNAAIKSIKHFLYRSSKSPTDSSVNLPLLNETENEPAPLPSRHSLSSSSSGGHDPEDLPRLSLDSEKPLKLYLNTIPNPNPNNPPRMKFVKTRTLSSDGSIRGVSTESPRMNSSGKIVFHSLERSSSSPSSFNGGPRLKHRDRGMERSYSGNVRITPVLNVPVCSLRLFSSSQKHEGSSNGGSSNGSSIRGASNRQQMNIKSKPDRN</sequence>
<evidence type="ECO:0000313" key="2">
    <source>
        <dbReference type="EMBL" id="KAK9080732.1"/>
    </source>
</evidence>
<feature type="region of interest" description="Disordered" evidence="1">
    <location>
        <begin position="363"/>
        <end position="398"/>
    </location>
</feature>
<proteinExistence type="predicted"/>
<feature type="region of interest" description="Disordered" evidence="1">
    <location>
        <begin position="207"/>
        <end position="252"/>
    </location>
</feature>
<dbReference type="PANTHER" id="PTHR31722:SF0">
    <property type="entry name" value="OS06G0675200 PROTEIN"/>
    <property type="match status" value="1"/>
</dbReference>
<feature type="region of interest" description="Disordered" evidence="1">
    <location>
        <begin position="166"/>
        <end position="193"/>
    </location>
</feature>
<reference evidence="2 3" key="1">
    <citation type="submission" date="2024-04" db="EMBL/GenBank/DDBJ databases">
        <title>The reference genome of an endangered Asteraceae, Deinandra increscens subsp. villosa, native to the Central Coast of California.</title>
        <authorList>
            <person name="Guilliams M."/>
            <person name="Hasenstab-Lehman K."/>
            <person name="Meyer R."/>
            <person name="Mcevoy S."/>
        </authorList>
    </citation>
    <scope>NUCLEOTIDE SEQUENCE [LARGE SCALE GENOMIC DNA]</scope>
    <source>
        <tissue evidence="2">Leaf</tissue>
    </source>
</reference>
<dbReference type="Proteomes" id="UP001408789">
    <property type="component" value="Unassembled WGS sequence"/>
</dbReference>
<comment type="caution">
    <text evidence="2">The sequence shown here is derived from an EMBL/GenBank/DDBJ whole genome shotgun (WGS) entry which is preliminary data.</text>
</comment>
<evidence type="ECO:0000313" key="3">
    <source>
        <dbReference type="Proteomes" id="UP001408789"/>
    </source>
</evidence>
<feature type="region of interest" description="Disordered" evidence="1">
    <location>
        <begin position="102"/>
        <end position="124"/>
    </location>
</feature>
<dbReference type="PANTHER" id="PTHR31722">
    <property type="entry name" value="OS06G0675200 PROTEIN"/>
    <property type="match status" value="1"/>
</dbReference>
<dbReference type="AlphaFoldDB" id="A0AAP0DY04"/>
<dbReference type="EMBL" id="JBCNJP010000002">
    <property type="protein sequence ID" value="KAK9080732.1"/>
    <property type="molecule type" value="Genomic_DNA"/>
</dbReference>
<protein>
    <submittedName>
        <fullName evidence="2">Uncharacterized protein</fullName>
    </submittedName>
</protein>
<feature type="compositionally biased region" description="Acidic residues" evidence="1">
    <location>
        <begin position="53"/>
        <end position="63"/>
    </location>
</feature>
<feature type="compositionally biased region" description="Polar residues" evidence="1">
    <location>
        <begin position="207"/>
        <end position="216"/>
    </location>
</feature>
<name>A0AAP0DY04_9ASTR</name>
<gene>
    <name evidence="2" type="ORF">SSX86_000490</name>
</gene>
<accession>A0AAP0DY04</accession>
<evidence type="ECO:0000256" key="1">
    <source>
        <dbReference type="SAM" id="MobiDB-lite"/>
    </source>
</evidence>